<organism evidence="7 8">
    <name type="scientific">Teladorsagia circumcincta</name>
    <name type="common">Brown stomach worm</name>
    <name type="synonym">Ostertagia circumcincta</name>
    <dbReference type="NCBI Taxonomy" id="45464"/>
    <lineage>
        <taxon>Eukaryota</taxon>
        <taxon>Metazoa</taxon>
        <taxon>Ecdysozoa</taxon>
        <taxon>Nematoda</taxon>
        <taxon>Chromadorea</taxon>
        <taxon>Rhabditida</taxon>
        <taxon>Rhabditina</taxon>
        <taxon>Rhabditomorpha</taxon>
        <taxon>Strongyloidea</taxon>
        <taxon>Trichostrongylidae</taxon>
        <taxon>Teladorsagia</taxon>
    </lineage>
</organism>
<keyword evidence="8" id="KW-1185">Reference proteome</keyword>
<evidence type="ECO:0000256" key="3">
    <source>
        <dbReference type="ARBA" id="ARBA00022946"/>
    </source>
</evidence>
<name>A0A2G9TEJ1_TELCI</name>
<keyword evidence="4" id="KW-0560">Oxidoreductase</keyword>
<dbReference type="GO" id="GO:0004591">
    <property type="term" value="F:oxoglutarate dehydrogenase (succinyl-transferring) activity"/>
    <property type="evidence" value="ECO:0007669"/>
    <property type="project" value="TreeGrafter"/>
</dbReference>
<dbReference type="PANTHER" id="PTHR23152:SF4">
    <property type="entry name" value="2-OXOADIPATE DEHYDROGENASE COMPLEX COMPONENT E1"/>
    <property type="match status" value="1"/>
</dbReference>
<evidence type="ECO:0000259" key="6">
    <source>
        <dbReference type="Pfam" id="PF00676"/>
    </source>
</evidence>
<dbReference type="PANTHER" id="PTHR23152">
    <property type="entry name" value="2-OXOGLUTARATE DEHYDROGENASE"/>
    <property type="match status" value="1"/>
</dbReference>
<evidence type="ECO:0000256" key="1">
    <source>
        <dbReference type="ARBA" id="ARBA00001964"/>
    </source>
</evidence>
<proteinExistence type="inferred from homology"/>
<dbReference type="InterPro" id="IPR011603">
    <property type="entry name" value="2oxoglutarate_DH_E1"/>
</dbReference>
<protein>
    <recommendedName>
        <fullName evidence="6">Dehydrogenase E1 component domain-containing protein</fullName>
    </recommendedName>
</protein>
<feature type="non-terminal residue" evidence="7">
    <location>
        <position position="113"/>
    </location>
</feature>
<feature type="non-terminal residue" evidence="7">
    <location>
        <position position="1"/>
    </location>
</feature>
<dbReference type="SUPFAM" id="SSF52518">
    <property type="entry name" value="Thiamin diphosphate-binding fold (THDP-binding)"/>
    <property type="match status" value="1"/>
</dbReference>
<feature type="domain" description="Dehydrogenase E1 component" evidence="6">
    <location>
        <begin position="4"/>
        <end position="111"/>
    </location>
</feature>
<evidence type="ECO:0000313" key="8">
    <source>
        <dbReference type="Proteomes" id="UP000230423"/>
    </source>
</evidence>
<dbReference type="GO" id="GO:0005739">
    <property type="term" value="C:mitochondrion"/>
    <property type="evidence" value="ECO:0007669"/>
    <property type="project" value="TreeGrafter"/>
</dbReference>
<dbReference type="GO" id="GO:0030976">
    <property type="term" value="F:thiamine pyrophosphate binding"/>
    <property type="evidence" value="ECO:0007669"/>
    <property type="project" value="InterPro"/>
</dbReference>
<evidence type="ECO:0000313" key="7">
    <source>
        <dbReference type="EMBL" id="PIO56389.1"/>
    </source>
</evidence>
<reference evidence="7 8" key="1">
    <citation type="submission" date="2015-09" db="EMBL/GenBank/DDBJ databases">
        <title>Draft genome of the parasitic nematode Teladorsagia circumcincta isolate WARC Sus (inbred).</title>
        <authorList>
            <person name="Mitreva M."/>
        </authorList>
    </citation>
    <scope>NUCLEOTIDE SEQUENCE [LARGE SCALE GENOMIC DNA]</scope>
    <source>
        <strain evidence="7 8">S</strain>
    </source>
</reference>
<dbReference type="InterPro" id="IPR001017">
    <property type="entry name" value="DH_E1"/>
</dbReference>
<dbReference type="AlphaFoldDB" id="A0A2G9TEJ1"/>
<accession>A0A2G9TEJ1</accession>
<evidence type="ECO:0000256" key="5">
    <source>
        <dbReference type="ARBA" id="ARBA00023052"/>
    </source>
</evidence>
<comment type="cofactor">
    <cofactor evidence="1">
        <name>thiamine diphosphate</name>
        <dbReference type="ChEBI" id="CHEBI:58937"/>
    </cofactor>
</comment>
<comment type="similarity">
    <text evidence="2">Belongs to the alpha-ketoglutarate dehydrogenase family.</text>
</comment>
<sequence>SGDVKYHLGVCVERFNRQSQRKVKIAVVANPSHLEAADPVVMGKVRAEAFYAGDEKCDRSMAILMHGDAAFSGQGVVMETFNLDDLASYTTNGSIHIVVNNQIGFTTDPRCSR</sequence>
<dbReference type="OrthoDB" id="413077at2759"/>
<dbReference type="GO" id="GO:0045252">
    <property type="term" value="C:oxoglutarate dehydrogenase complex"/>
    <property type="evidence" value="ECO:0007669"/>
    <property type="project" value="TreeGrafter"/>
</dbReference>
<keyword evidence="5" id="KW-0786">Thiamine pyrophosphate</keyword>
<keyword evidence="3" id="KW-0809">Transit peptide</keyword>
<dbReference type="EMBL" id="KZ377433">
    <property type="protein sequence ID" value="PIO56389.1"/>
    <property type="molecule type" value="Genomic_DNA"/>
</dbReference>
<dbReference type="Pfam" id="PF00676">
    <property type="entry name" value="E1_dh"/>
    <property type="match status" value="1"/>
</dbReference>
<dbReference type="InterPro" id="IPR029061">
    <property type="entry name" value="THDP-binding"/>
</dbReference>
<dbReference type="Proteomes" id="UP000230423">
    <property type="component" value="Unassembled WGS sequence"/>
</dbReference>
<evidence type="ECO:0000256" key="4">
    <source>
        <dbReference type="ARBA" id="ARBA00023002"/>
    </source>
</evidence>
<evidence type="ECO:0000256" key="2">
    <source>
        <dbReference type="ARBA" id="ARBA00006936"/>
    </source>
</evidence>
<dbReference type="GO" id="GO:0006099">
    <property type="term" value="P:tricarboxylic acid cycle"/>
    <property type="evidence" value="ECO:0007669"/>
    <property type="project" value="TreeGrafter"/>
</dbReference>
<gene>
    <name evidence="7" type="ORF">TELCIR_22212</name>
</gene>
<dbReference type="Gene3D" id="3.40.50.970">
    <property type="match status" value="1"/>
</dbReference>